<dbReference type="EMBL" id="JBBCAQ010000018">
    <property type="protein sequence ID" value="KAK7595342.1"/>
    <property type="molecule type" value="Genomic_DNA"/>
</dbReference>
<comment type="similarity">
    <text evidence="1">Belongs to the ataxin-2 family.</text>
</comment>
<feature type="compositionally biased region" description="Low complexity" evidence="2">
    <location>
        <begin position="320"/>
        <end position="340"/>
    </location>
</feature>
<feature type="compositionally biased region" description="Basic residues" evidence="2">
    <location>
        <begin position="448"/>
        <end position="461"/>
    </location>
</feature>
<feature type="compositionally biased region" description="Polar residues" evidence="2">
    <location>
        <begin position="385"/>
        <end position="431"/>
    </location>
</feature>
<name>A0AAN9TLC5_9HEMI</name>
<feature type="region of interest" description="Disordered" evidence="2">
    <location>
        <begin position="218"/>
        <end position="237"/>
    </location>
</feature>
<dbReference type="AlphaFoldDB" id="A0AAN9TLC5"/>
<dbReference type="InterPro" id="IPR025852">
    <property type="entry name" value="SM_dom_ATX"/>
</dbReference>
<dbReference type="GO" id="GO:0034063">
    <property type="term" value="P:stress granule assembly"/>
    <property type="evidence" value="ECO:0007669"/>
    <property type="project" value="TreeGrafter"/>
</dbReference>
<proteinExistence type="inferred from homology"/>
<dbReference type="GO" id="GO:0010494">
    <property type="term" value="C:cytoplasmic stress granule"/>
    <property type="evidence" value="ECO:0007669"/>
    <property type="project" value="TreeGrafter"/>
</dbReference>
<dbReference type="PANTHER" id="PTHR12854">
    <property type="entry name" value="ATAXIN 2-RELATED"/>
    <property type="match status" value="1"/>
</dbReference>
<dbReference type="PANTHER" id="PTHR12854:SF7">
    <property type="entry name" value="ATAXIN-2 HOMOLOG"/>
    <property type="match status" value="1"/>
</dbReference>
<feature type="region of interest" description="Disordered" evidence="2">
    <location>
        <begin position="243"/>
        <end position="463"/>
    </location>
</feature>
<feature type="compositionally biased region" description="Polar residues" evidence="2">
    <location>
        <begin position="790"/>
        <end position="801"/>
    </location>
</feature>
<feature type="compositionally biased region" description="Basic residues" evidence="2">
    <location>
        <begin position="260"/>
        <end position="270"/>
    </location>
</feature>
<dbReference type="InterPro" id="IPR009604">
    <property type="entry name" value="LsmAD_domain"/>
</dbReference>
<feature type="region of interest" description="Disordered" evidence="2">
    <location>
        <begin position="737"/>
        <end position="841"/>
    </location>
</feature>
<feature type="compositionally biased region" description="Low complexity" evidence="2">
    <location>
        <begin position="817"/>
        <end position="839"/>
    </location>
</feature>
<sequence>MPNSRSSRISNKVRATRPQRAPEKSCTTDGVYGNNYFMHAATCHVGNLVKIETVQGSSYEGVFKTFSDKFEVVLELAHKIEDSDPQKVNPNEVVDTLIFSAQDIVYMCAPNTEPNYALKGAFQIDANISKFNGEISGEKELQPWEGPPICNGEECDLEASATNQNGWNVHDMFLKNEQFGVQTTYDESLSDYTCQINRKDTKDFREEEAKAARIAMEIERTPSSQARSALENGDNEEELYAAVQRGSTAESDEKYVPPPMKRKNSQHHRVGGGGSGGPGSSGSNRANYPTNGNQRSYNIPESPGRQPINTPTPIPRYHHQPSQQYHQPPQASSSHSQSARDTSNRSPDNKNNVPMCSPSVNQSQNIPPYPPTNVHQRSFPPNVVTIPNHSQNVSTQSSKSQRTSPISASVMANGSTDYSTKQSSATSQTVPHQYHGQNQSNVVSNNNQRKHHHQQQHHHLVGKGGREELNSELKKFSAEFNLSSYDGKTREHEAPKKIQVVTSRNKSPPMTQPLPERTIVTVPLVTSQPQPNKFSTATPSGQPTSTVSAVQTTPHSQQQQMPNAVLSQSSTTGSQATSVTQAAMKQHPSVLPQQAPSYQSAQHQSMHLQQRNSDPTSVLIQHQPHLTQQTTPLLASHQSILQQPKSQQPKPVTHQIAIHHNPATSPILAQVATQTSNVAQLPTHLVSPSTATQSKTGMNSQTTGAPIAVAQVAQQSQSSQAVTTQSQACLLAPNVHQRPPMQQSHSQQKSSATQSAQLTSQSPLTSVEVGSLDSDTSVLKTKDEEDSIDDVTSTLKKSTLNPEAKEFVYNPTPKSFTPVSRSPSTPTQSRPHTPQTPSSYNIHAANAPVAATGIQMVMPTYVVAASPGYVPPPPATNRIRKVPVNSHRTPDFHPSNIPVSAVTGQPLLAPSVTLAPSPLGHGTSFPVPAYPHHPQLTAQHYPHVQMIRMVQQGGMVPLVPSTISYHEGAGSNAATAVYVNHQSGAVTAMTPHTQHVHHQQQHPPPSTAPSPSQTPQGPSQSHTPNSYQHPPLATQSAPPYQPIMCPVIQAPPSHAPPHHMVAAAQAQPHAMQQYLQHQQVAPQPHIQVSLIPHSCS</sequence>
<evidence type="ECO:0000256" key="1">
    <source>
        <dbReference type="ARBA" id="ARBA00007503"/>
    </source>
</evidence>
<comment type="caution">
    <text evidence="4">The sequence shown here is derived from an EMBL/GenBank/DDBJ whole genome shotgun (WGS) entry which is preliminary data.</text>
</comment>
<dbReference type="Pfam" id="PF14438">
    <property type="entry name" value="SM-ATX"/>
    <property type="match status" value="1"/>
</dbReference>
<feature type="compositionally biased region" description="Polar residues" evidence="2">
    <location>
        <begin position="1025"/>
        <end position="1038"/>
    </location>
</feature>
<dbReference type="GO" id="GO:0003729">
    <property type="term" value="F:mRNA binding"/>
    <property type="evidence" value="ECO:0007669"/>
    <property type="project" value="TreeGrafter"/>
</dbReference>
<feature type="region of interest" description="Disordered" evidence="2">
    <location>
        <begin position="991"/>
        <end position="1045"/>
    </location>
</feature>
<feature type="compositionally biased region" description="Low complexity" evidence="2">
    <location>
        <begin position="437"/>
        <end position="447"/>
    </location>
</feature>
<keyword evidence="5" id="KW-1185">Reference proteome</keyword>
<organism evidence="4 5">
    <name type="scientific">Parthenolecanium corni</name>
    <dbReference type="NCBI Taxonomy" id="536013"/>
    <lineage>
        <taxon>Eukaryota</taxon>
        <taxon>Metazoa</taxon>
        <taxon>Ecdysozoa</taxon>
        <taxon>Arthropoda</taxon>
        <taxon>Hexapoda</taxon>
        <taxon>Insecta</taxon>
        <taxon>Pterygota</taxon>
        <taxon>Neoptera</taxon>
        <taxon>Paraneoptera</taxon>
        <taxon>Hemiptera</taxon>
        <taxon>Sternorrhyncha</taxon>
        <taxon>Coccoidea</taxon>
        <taxon>Coccidae</taxon>
        <taxon>Parthenolecanium</taxon>
    </lineage>
</organism>
<feature type="compositionally biased region" description="Polar residues" evidence="2">
    <location>
        <begin position="529"/>
        <end position="566"/>
    </location>
</feature>
<feature type="region of interest" description="Disordered" evidence="2">
    <location>
        <begin position="1"/>
        <end position="25"/>
    </location>
</feature>
<evidence type="ECO:0000256" key="2">
    <source>
        <dbReference type="SAM" id="MobiDB-lite"/>
    </source>
</evidence>
<dbReference type="InterPro" id="IPR009818">
    <property type="entry name" value="PAM2_motif"/>
</dbReference>
<feature type="region of interest" description="Disordered" evidence="2">
    <location>
        <begin position="529"/>
        <end position="616"/>
    </location>
</feature>
<feature type="compositionally biased region" description="Polar residues" evidence="2">
    <location>
        <begin position="1"/>
        <end position="10"/>
    </location>
</feature>
<reference evidence="4 5" key="1">
    <citation type="submission" date="2024-03" db="EMBL/GenBank/DDBJ databases">
        <title>Adaptation during the transition from Ophiocordyceps entomopathogen to insect associate is accompanied by gene loss and intensified selection.</title>
        <authorList>
            <person name="Ward C.M."/>
            <person name="Onetto C.A."/>
            <person name="Borneman A.R."/>
        </authorList>
    </citation>
    <scope>NUCLEOTIDE SEQUENCE [LARGE SCALE GENOMIC DNA]</scope>
    <source>
        <strain evidence="4">AWRI1</strain>
        <tissue evidence="4">Single Adult Female</tissue>
    </source>
</reference>
<evidence type="ECO:0000259" key="3">
    <source>
        <dbReference type="SMART" id="SM01272"/>
    </source>
</evidence>
<feature type="compositionally biased region" description="Polar residues" evidence="2">
    <location>
        <begin position="591"/>
        <end position="616"/>
    </location>
</feature>
<feature type="compositionally biased region" description="Low complexity" evidence="2">
    <location>
        <begin position="742"/>
        <end position="762"/>
    </location>
</feature>
<accession>A0AAN9TLC5</accession>
<dbReference type="Pfam" id="PF06741">
    <property type="entry name" value="LsmAD"/>
    <property type="match status" value="1"/>
</dbReference>
<dbReference type="SMART" id="SM01272">
    <property type="entry name" value="LsmAD"/>
    <property type="match status" value="1"/>
</dbReference>
<dbReference type="InterPro" id="IPR045117">
    <property type="entry name" value="ATXN2-like"/>
</dbReference>
<dbReference type="Pfam" id="PF07145">
    <property type="entry name" value="PAM2"/>
    <property type="match status" value="1"/>
</dbReference>
<evidence type="ECO:0000313" key="4">
    <source>
        <dbReference type="EMBL" id="KAK7595342.1"/>
    </source>
</evidence>
<feature type="compositionally biased region" description="Polar residues" evidence="2">
    <location>
        <begin position="284"/>
        <end position="299"/>
    </location>
</feature>
<feature type="compositionally biased region" description="Low complexity" evidence="2">
    <location>
        <begin position="567"/>
        <end position="583"/>
    </location>
</feature>
<feature type="compositionally biased region" description="Polar residues" evidence="2">
    <location>
        <begin position="344"/>
        <end position="366"/>
    </location>
</feature>
<evidence type="ECO:0000313" key="5">
    <source>
        <dbReference type="Proteomes" id="UP001367676"/>
    </source>
</evidence>
<protein>
    <recommendedName>
        <fullName evidence="3">LsmAD domain-containing protein</fullName>
    </recommendedName>
</protein>
<feature type="compositionally biased region" description="Gly residues" evidence="2">
    <location>
        <begin position="271"/>
        <end position="280"/>
    </location>
</feature>
<feature type="domain" description="LsmAD" evidence="3">
    <location>
        <begin position="179"/>
        <end position="246"/>
    </location>
</feature>
<feature type="compositionally biased region" description="Low complexity" evidence="2">
    <location>
        <begin position="1009"/>
        <end position="1024"/>
    </location>
</feature>
<gene>
    <name evidence="4" type="ORF">V9T40_013167</name>
</gene>
<dbReference type="Proteomes" id="UP001367676">
    <property type="component" value="Unassembled WGS sequence"/>
</dbReference>